<keyword evidence="5 6" id="KW-0472">Membrane</keyword>
<feature type="domain" description="DUF4365" evidence="8">
    <location>
        <begin position="30"/>
        <end position="160"/>
    </location>
</feature>
<keyword evidence="6" id="KW-0812">Transmembrane</keyword>
<organism evidence="9 10">
    <name type="scientific">Cytophaga hutchinsonii (strain ATCC 33406 / DSM 1761 / CIP 103989 / NBRC 15051 / NCIMB 9469 / D465)</name>
    <dbReference type="NCBI Taxonomy" id="269798"/>
    <lineage>
        <taxon>Bacteria</taxon>
        <taxon>Pseudomonadati</taxon>
        <taxon>Bacteroidota</taxon>
        <taxon>Cytophagia</taxon>
        <taxon>Cytophagales</taxon>
        <taxon>Cytophagaceae</taxon>
        <taxon>Cytophaga</taxon>
    </lineage>
</organism>
<feature type="domain" description="Dynamin N-terminal" evidence="7">
    <location>
        <begin position="221"/>
        <end position="355"/>
    </location>
</feature>
<dbReference type="GO" id="GO:0008053">
    <property type="term" value="P:mitochondrial fusion"/>
    <property type="evidence" value="ECO:0007669"/>
    <property type="project" value="TreeGrafter"/>
</dbReference>
<evidence type="ECO:0000256" key="5">
    <source>
        <dbReference type="ARBA" id="ARBA00023136"/>
    </source>
</evidence>
<sequence>MSNNNVEIPKSHYKEWQSKRNFEELIEPWYMPFNWAVRDYGIDGQVEITRPINDSDSFRPDSKFFFVQLKSTDDVKIIKDSVSFSIPVKKIIQWYSSNLPVMLALNDFSTQKFYMLWIDITLINKLDSTNENWVNQKSITLKIPVTNVLTKESLENIRQYVLSWKTTSRKIIQPGIYFELKDRCKELLKLYSTISTPFNFESISNDIDSFNIQIEQAIYKIAITGQSRVGKSSLINALLKRKDVSPTGFFQTTGVPIQVLPNKEDLVKIIYRNGKIITEKFSFNVIEEHASQDKNEDNKKAVAIVAIHLANRQLERGVSFFDIPGFNDPNEDIYNYAWNTATKANAIIYVIDASSAEHGGFIFSSEYKKHLLGLGQSLDKIFLVFNKINALSNDKLELLKERIIKDLKKYDLYSKVSEKIYYLSAEESLNVRLQKSKGTDTVQKLEDDIWNYLLNENKYGLANLISINQDIYKSSSDFVSLLNTRLVDNEKRIILEKALLVVKNKLPELKNIYTVKENEIRKSIFQSLTIRKNNILTTLENYLRKISIDKELPNTGHIKNYLSQGGHKTLEDTNLEYAHQVNILKELIDNWVEDNLKQVREIVQSNSEQKIVDFSGIENLEMPSIDLSSSFGVGFIAGVVGFVINPGAAVAAAFAAFFSNLILSAEDRRAKRISKVIQESKKRYDELFQKIEEGYNELITEHSAIISKYANNKINSYFKDINCQINKLDNPITDSEMKLYDTAFRNIENLNKETIKTSEELKSWYSSL</sequence>
<name>A0A6N4SUL6_CYTH3</name>
<evidence type="ECO:0000256" key="4">
    <source>
        <dbReference type="ARBA" id="ARBA00023134"/>
    </source>
</evidence>
<dbReference type="Pfam" id="PF00350">
    <property type="entry name" value="Dynamin_N"/>
    <property type="match status" value="1"/>
</dbReference>
<evidence type="ECO:0000313" key="10">
    <source>
        <dbReference type="Proteomes" id="UP000001822"/>
    </source>
</evidence>
<dbReference type="RefSeq" id="WP_011586310.1">
    <property type="nucleotide sequence ID" value="NC_008255.1"/>
</dbReference>
<dbReference type="GO" id="GO:0005525">
    <property type="term" value="F:GTP binding"/>
    <property type="evidence" value="ECO:0007669"/>
    <property type="project" value="UniProtKB-KW"/>
</dbReference>
<dbReference type="OrthoDB" id="1157940at2"/>
<accession>A0A6N4SUL6</accession>
<dbReference type="Pfam" id="PF14280">
    <property type="entry name" value="DUF4365"/>
    <property type="match status" value="1"/>
</dbReference>
<dbReference type="GO" id="GO:0003924">
    <property type="term" value="F:GTPase activity"/>
    <property type="evidence" value="ECO:0007669"/>
    <property type="project" value="InterPro"/>
</dbReference>
<dbReference type="Proteomes" id="UP000001822">
    <property type="component" value="Chromosome"/>
</dbReference>
<evidence type="ECO:0000259" key="7">
    <source>
        <dbReference type="Pfam" id="PF00350"/>
    </source>
</evidence>
<feature type="transmembrane region" description="Helical" evidence="6">
    <location>
        <begin position="631"/>
        <end position="663"/>
    </location>
</feature>
<keyword evidence="2" id="KW-0547">Nucleotide-binding</keyword>
<dbReference type="Gene3D" id="3.40.50.300">
    <property type="entry name" value="P-loop containing nucleotide triphosphate hydrolases"/>
    <property type="match status" value="1"/>
</dbReference>
<dbReference type="EMBL" id="CP000383">
    <property type="protein sequence ID" value="ABG60200.1"/>
    <property type="molecule type" value="Genomic_DNA"/>
</dbReference>
<dbReference type="SUPFAM" id="SSF52540">
    <property type="entry name" value="P-loop containing nucleoside triphosphate hydrolases"/>
    <property type="match status" value="1"/>
</dbReference>
<evidence type="ECO:0000256" key="6">
    <source>
        <dbReference type="SAM" id="Phobius"/>
    </source>
</evidence>
<gene>
    <name evidence="9" type="ordered locus">CHU_2958</name>
</gene>
<dbReference type="GO" id="GO:0016020">
    <property type="term" value="C:membrane"/>
    <property type="evidence" value="ECO:0007669"/>
    <property type="project" value="UniProtKB-SubCell"/>
</dbReference>
<dbReference type="InterPro" id="IPR025375">
    <property type="entry name" value="DUF4365"/>
</dbReference>
<evidence type="ECO:0000256" key="1">
    <source>
        <dbReference type="ARBA" id="ARBA00004370"/>
    </source>
</evidence>
<evidence type="ECO:0000256" key="2">
    <source>
        <dbReference type="ARBA" id="ARBA00022741"/>
    </source>
</evidence>
<dbReference type="InterPro" id="IPR027094">
    <property type="entry name" value="Mitofusin_fam"/>
</dbReference>
<evidence type="ECO:0000259" key="8">
    <source>
        <dbReference type="Pfam" id="PF14280"/>
    </source>
</evidence>
<protein>
    <submittedName>
        <fullName evidence="9">Uncharacterized protein</fullName>
    </submittedName>
</protein>
<evidence type="ECO:0000313" key="9">
    <source>
        <dbReference type="EMBL" id="ABG60200.1"/>
    </source>
</evidence>
<dbReference type="KEGG" id="chu:CHU_2958"/>
<dbReference type="PANTHER" id="PTHR10465:SF0">
    <property type="entry name" value="SARCALUMENIN"/>
    <property type="match status" value="1"/>
</dbReference>
<dbReference type="InterPro" id="IPR045063">
    <property type="entry name" value="Dynamin_N"/>
</dbReference>
<comment type="subcellular location">
    <subcellularLocation>
        <location evidence="1">Membrane</location>
    </subcellularLocation>
</comment>
<proteinExistence type="predicted"/>
<reference evidence="9 10" key="1">
    <citation type="journal article" date="2007" name="Appl. Environ. Microbiol.">
        <title>Genome sequence of the cellulolytic gliding bacterium Cytophaga hutchinsonii.</title>
        <authorList>
            <person name="Xie G."/>
            <person name="Bruce D.C."/>
            <person name="Challacombe J.F."/>
            <person name="Chertkov O."/>
            <person name="Detter J.C."/>
            <person name="Gilna P."/>
            <person name="Han C.S."/>
            <person name="Lucas S."/>
            <person name="Misra M."/>
            <person name="Myers G.L."/>
            <person name="Richardson P."/>
            <person name="Tapia R."/>
            <person name="Thayer N."/>
            <person name="Thompson L.S."/>
            <person name="Brettin T.S."/>
            <person name="Henrissat B."/>
            <person name="Wilson D.B."/>
            <person name="McBride M.J."/>
        </authorList>
    </citation>
    <scope>NUCLEOTIDE SEQUENCE [LARGE SCALE GENOMIC DNA]</scope>
    <source>
        <strain evidence="10">ATCC 33406 / DSM 1761 / CIP 103989 / NBRC 15051 / NCIMB 9469 / D465</strain>
    </source>
</reference>
<keyword evidence="6" id="KW-1133">Transmembrane helix</keyword>
<dbReference type="PANTHER" id="PTHR10465">
    <property type="entry name" value="TRANSMEMBRANE GTPASE FZO1"/>
    <property type="match status" value="1"/>
</dbReference>
<evidence type="ECO:0000256" key="3">
    <source>
        <dbReference type="ARBA" id="ARBA00022801"/>
    </source>
</evidence>
<keyword evidence="4" id="KW-0342">GTP-binding</keyword>
<dbReference type="AlphaFoldDB" id="A0A6N4SUL6"/>
<keyword evidence="10" id="KW-1185">Reference proteome</keyword>
<keyword evidence="3" id="KW-0378">Hydrolase</keyword>
<dbReference type="InterPro" id="IPR027417">
    <property type="entry name" value="P-loop_NTPase"/>
</dbReference>